<comment type="catalytic activity">
    <reaction evidence="1">
        <text>ATP + protein L-histidine = ADP + protein N-phospho-L-histidine.</text>
        <dbReference type="EC" id="2.7.13.3"/>
    </reaction>
</comment>
<dbReference type="CDD" id="cd00082">
    <property type="entry name" value="HisKA"/>
    <property type="match status" value="1"/>
</dbReference>
<dbReference type="NCBIfam" id="TIGR00229">
    <property type="entry name" value="sensory_box"/>
    <property type="match status" value="2"/>
</dbReference>
<feature type="domain" description="PAC" evidence="11">
    <location>
        <begin position="257"/>
        <end position="309"/>
    </location>
</feature>
<dbReference type="InterPro" id="IPR003661">
    <property type="entry name" value="HisK_dim/P_dom"/>
</dbReference>
<protein>
    <recommendedName>
        <fullName evidence="3">histidine kinase</fullName>
        <ecNumber evidence="3">2.7.13.3</ecNumber>
    </recommendedName>
</protein>
<dbReference type="Pfam" id="PF13426">
    <property type="entry name" value="PAS_9"/>
    <property type="match status" value="1"/>
</dbReference>
<evidence type="ECO:0000313" key="12">
    <source>
        <dbReference type="EMBL" id="PIL45236.1"/>
    </source>
</evidence>
<dbReference type="PROSITE" id="PS50110">
    <property type="entry name" value="RESPONSE_REGULATORY"/>
    <property type="match status" value="1"/>
</dbReference>
<evidence type="ECO:0000259" key="8">
    <source>
        <dbReference type="PROSITE" id="PS50109"/>
    </source>
</evidence>
<dbReference type="RefSeq" id="WP_099788031.1">
    <property type="nucleotide sequence ID" value="NZ_JBHLYV010000031.1"/>
</dbReference>
<dbReference type="CDD" id="cd17580">
    <property type="entry name" value="REC_2_DhkD-like"/>
    <property type="match status" value="1"/>
</dbReference>
<dbReference type="EC" id="2.7.13.3" evidence="3"/>
<dbReference type="SMART" id="SM00086">
    <property type="entry name" value="PAC"/>
    <property type="match status" value="2"/>
</dbReference>
<feature type="domain" description="PAS" evidence="10">
    <location>
        <begin position="310"/>
        <end position="380"/>
    </location>
</feature>
<evidence type="ECO:0000259" key="10">
    <source>
        <dbReference type="PROSITE" id="PS50112"/>
    </source>
</evidence>
<gene>
    <name evidence="12" type="ORF">CR105_08585</name>
</gene>
<evidence type="ECO:0000256" key="7">
    <source>
        <dbReference type="PROSITE-ProRule" id="PRU00169"/>
    </source>
</evidence>
<dbReference type="AlphaFoldDB" id="A0A2G8TGS1"/>
<dbReference type="SMART" id="SM00091">
    <property type="entry name" value="PAS"/>
    <property type="match status" value="2"/>
</dbReference>
<dbReference type="Proteomes" id="UP000230390">
    <property type="component" value="Unassembled WGS sequence"/>
</dbReference>
<dbReference type="InterPro" id="IPR001789">
    <property type="entry name" value="Sig_transdc_resp-reg_receiver"/>
</dbReference>
<dbReference type="SMART" id="SM00065">
    <property type="entry name" value="GAF"/>
    <property type="match status" value="1"/>
</dbReference>
<evidence type="ECO:0000256" key="1">
    <source>
        <dbReference type="ARBA" id="ARBA00000085"/>
    </source>
</evidence>
<evidence type="ECO:0000259" key="11">
    <source>
        <dbReference type="PROSITE" id="PS50113"/>
    </source>
</evidence>
<accession>A0A2G8TGS1</accession>
<evidence type="ECO:0000256" key="6">
    <source>
        <dbReference type="ARBA" id="ARBA00022777"/>
    </source>
</evidence>
<evidence type="ECO:0000313" key="13">
    <source>
        <dbReference type="Proteomes" id="UP000230390"/>
    </source>
</evidence>
<proteinExistence type="predicted"/>
<feature type="modified residue" description="4-aspartylphosphate" evidence="7">
    <location>
        <position position="741"/>
    </location>
</feature>
<dbReference type="EMBL" id="PDOC01000004">
    <property type="protein sequence ID" value="PIL45236.1"/>
    <property type="molecule type" value="Genomic_DNA"/>
</dbReference>
<dbReference type="CDD" id="cd00130">
    <property type="entry name" value="PAS"/>
    <property type="match status" value="2"/>
</dbReference>
<dbReference type="SMART" id="SM00388">
    <property type="entry name" value="HisKA"/>
    <property type="match status" value="1"/>
</dbReference>
<evidence type="ECO:0000256" key="3">
    <source>
        <dbReference type="ARBA" id="ARBA00012438"/>
    </source>
</evidence>
<dbReference type="OrthoDB" id="9803824at2"/>
<keyword evidence="4 7" id="KW-0597">Phosphoprotein</keyword>
<dbReference type="Gene3D" id="1.10.287.130">
    <property type="match status" value="1"/>
</dbReference>
<reference evidence="12 13" key="1">
    <citation type="submission" date="2017-10" db="EMBL/GenBank/DDBJ databases">
        <title>Massilia psychrophilum sp. nov., a novel purple-pigmented bacterium isolated from Tianshan glacier, Xinjiang Municipality, China.</title>
        <authorList>
            <person name="Wang H."/>
        </authorList>
    </citation>
    <scope>NUCLEOTIDE SEQUENCE [LARGE SCALE GENOMIC DNA]</scope>
    <source>
        <strain evidence="12 13">JCM 30074</strain>
    </source>
</reference>
<dbReference type="InterPro" id="IPR000014">
    <property type="entry name" value="PAS"/>
</dbReference>
<evidence type="ECO:0000256" key="4">
    <source>
        <dbReference type="ARBA" id="ARBA00022553"/>
    </source>
</evidence>
<dbReference type="InterPro" id="IPR004358">
    <property type="entry name" value="Sig_transdc_His_kin-like_C"/>
</dbReference>
<dbReference type="InterPro" id="IPR013655">
    <property type="entry name" value="PAS_fold_3"/>
</dbReference>
<evidence type="ECO:0000259" key="9">
    <source>
        <dbReference type="PROSITE" id="PS50110"/>
    </source>
</evidence>
<dbReference type="InterPro" id="IPR036097">
    <property type="entry name" value="HisK_dim/P_sf"/>
</dbReference>
<dbReference type="InterPro" id="IPR029016">
    <property type="entry name" value="GAF-like_dom_sf"/>
</dbReference>
<feature type="domain" description="Histidine kinase" evidence="8">
    <location>
        <begin position="453"/>
        <end position="671"/>
    </location>
</feature>
<dbReference type="InterPro" id="IPR000700">
    <property type="entry name" value="PAS-assoc_C"/>
</dbReference>
<evidence type="ECO:0000256" key="5">
    <source>
        <dbReference type="ARBA" id="ARBA00022679"/>
    </source>
</evidence>
<comment type="subcellular location">
    <subcellularLocation>
        <location evidence="2">Cell inner membrane</location>
        <topology evidence="2">Multi-pass membrane protein</topology>
    </subcellularLocation>
</comment>
<dbReference type="SUPFAM" id="SSF55781">
    <property type="entry name" value="GAF domain-like"/>
    <property type="match status" value="1"/>
</dbReference>
<dbReference type="InterPro" id="IPR001610">
    <property type="entry name" value="PAC"/>
</dbReference>
<sequence length="813" mass="87808">MWTEPERLAALHAYGILDTDPESAFDDLVVLTGQLLGAPIVAVNLIDAHRQWFKAEIGLGTREMPLDDSICKFVLLEQQRMVITDTRDDPRFNCNPLVTGTPGLRFYAGELLKSAEGLPLGTLCVLDTTPRPHGLTDLQAAALRTLAQQVMTQLELRKIVREQDKLLLAQQRMHSELLGAQERSRLATDAAGLGVWSWDPVSDVVAWENDRAVEMFGLAPDDACYNAERFMRALLHRDDVAAFAKAVASTVRSGAAFHLQARVHRADGEMRWIDFFGKAQAPRDGAPPLIVGVVADITARKMADVELKESRGRFERIVSQAATGVVQVDPDGRIKVVNDKFCAMLGYDRAELLALTMRDITAPESMGVTRAALDKVGAGEAGVVVQKQYRRRDGSLMWASSSVSAVRSPVQQFEGIVAIVVDISKDREVEESLRKLASDLSEADQRKSEFLATLAHELRNPLAPISTGLAVLKLGGDNAAAVGKIRAMMERQVAQMVRLIDDLLDVARISGGKIDLQKAVVDIKTVLAAAIETSQPFIEHGAHTLLVRQPDEPLLLHADPTRIAQVLSNLLNNAAKYTPLGGNIEVVVQRAGADVTVSITDNGVGIAAESLSTIFLMFNQVRHNLHRAQGGLGVGLSLVRRLVEMHGGAVTAVSAGAGAGSTFTVRLPLARDNSSAPAPEAVFATAARRQLRLLVADDNVDAAQSLASMFALQGHMTRVAHSGKQAIDMARDFSPEVAFLDIGMPEMNGYETARAMRTLAGMEGSVLVALTGWGNESDRILSKQAGFDHHLTKPADGATIDRLLDEIALGITP</sequence>
<dbReference type="SUPFAM" id="SSF55874">
    <property type="entry name" value="ATPase domain of HSP90 chaperone/DNA topoisomerase II/histidine kinase"/>
    <property type="match status" value="1"/>
</dbReference>
<dbReference type="SMART" id="SM00387">
    <property type="entry name" value="HATPase_c"/>
    <property type="match status" value="1"/>
</dbReference>
<keyword evidence="5" id="KW-0808">Transferase</keyword>
<dbReference type="InterPro" id="IPR035965">
    <property type="entry name" value="PAS-like_dom_sf"/>
</dbReference>
<dbReference type="SMART" id="SM00448">
    <property type="entry name" value="REC"/>
    <property type="match status" value="1"/>
</dbReference>
<dbReference type="Gene3D" id="3.30.450.20">
    <property type="entry name" value="PAS domain"/>
    <property type="match status" value="2"/>
</dbReference>
<dbReference type="SUPFAM" id="SSF47384">
    <property type="entry name" value="Homodimeric domain of signal transducing histidine kinase"/>
    <property type="match status" value="1"/>
</dbReference>
<dbReference type="PRINTS" id="PR00344">
    <property type="entry name" value="BCTRLSENSOR"/>
</dbReference>
<dbReference type="InterPro" id="IPR003594">
    <property type="entry name" value="HATPase_dom"/>
</dbReference>
<dbReference type="InterPro" id="IPR003018">
    <property type="entry name" value="GAF"/>
</dbReference>
<dbReference type="PANTHER" id="PTHR43047">
    <property type="entry name" value="TWO-COMPONENT HISTIDINE PROTEIN KINASE"/>
    <property type="match status" value="1"/>
</dbReference>
<dbReference type="PROSITE" id="PS50112">
    <property type="entry name" value="PAS"/>
    <property type="match status" value="1"/>
</dbReference>
<dbReference type="Gene3D" id="3.40.50.2300">
    <property type="match status" value="1"/>
</dbReference>
<dbReference type="GO" id="GO:0000155">
    <property type="term" value="F:phosphorelay sensor kinase activity"/>
    <property type="evidence" value="ECO:0007669"/>
    <property type="project" value="InterPro"/>
</dbReference>
<organism evidence="12 13">
    <name type="scientific">Massilia eurypsychrophila</name>
    <dbReference type="NCBI Taxonomy" id="1485217"/>
    <lineage>
        <taxon>Bacteria</taxon>
        <taxon>Pseudomonadati</taxon>
        <taxon>Pseudomonadota</taxon>
        <taxon>Betaproteobacteria</taxon>
        <taxon>Burkholderiales</taxon>
        <taxon>Oxalobacteraceae</taxon>
        <taxon>Telluria group</taxon>
        <taxon>Massilia</taxon>
    </lineage>
</organism>
<dbReference type="SUPFAM" id="SSF52172">
    <property type="entry name" value="CheY-like"/>
    <property type="match status" value="1"/>
</dbReference>
<dbReference type="PROSITE" id="PS50109">
    <property type="entry name" value="HIS_KIN"/>
    <property type="match status" value="1"/>
</dbReference>
<dbReference type="FunFam" id="3.30.565.10:FF:000006">
    <property type="entry name" value="Sensor histidine kinase WalK"/>
    <property type="match status" value="1"/>
</dbReference>
<keyword evidence="13" id="KW-1185">Reference proteome</keyword>
<dbReference type="Gene3D" id="3.30.450.40">
    <property type="match status" value="1"/>
</dbReference>
<name>A0A2G8TGS1_9BURK</name>
<evidence type="ECO:0000256" key="2">
    <source>
        <dbReference type="ARBA" id="ARBA00004429"/>
    </source>
</evidence>
<dbReference type="Pfam" id="PF01590">
    <property type="entry name" value="GAF"/>
    <property type="match status" value="1"/>
</dbReference>
<dbReference type="PANTHER" id="PTHR43047:SF72">
    <property type="entry name" value="OSMOSENSING HISTIDINE PROTEIN KINASE SLN1"/>
    <property type="match status" value="1"/>
</dbReference>
<dbReference type="InterPro" id="IPR036890">
    <property type="entry name" value="HATPase_C_sf"/>
</dbReference>
<dbReference type="Pfam" id="PF02518">
    <property type="entry name" value="HATPase_c"/>
    <property type="match status" value="1"/>
</dbReference>
<feature type="domain" description="PAC" evidence="11">
    <location>
        <begin position="383"/>
        <end position="435"/>
    </location>
</feature>
<dbReference type="InterPro" id="IPR005467">
    <property type="entry name" value="His_kinase_dom"/>
</dbReference>
<dbReference type="SUPFAM" id="SSF55785">
    <property type="entry name" value="PYP-like sensor domain (PAS domain)"/>
    <property type="match status" value="2"/>
</dbReference>
<dbReference type="Pfam" id="PF08447">
    <property type="entry name" value="PAS_3"/>
    <property type="match status" value="1"/>
</dbReference>
<dbReference type="GO" id="GO:0005886">
    <property type="term" value="C:plasma membrane"/>
    <property type="evidence" value="ECO:0007669"/>
    <property type="project" value="UniProtKB-SubCell"/>
</dbReference>
<dbReference type="Gene3D" id="3.30.565.10">
    <property type="entry name" value="Histidine kinase-like ATPase, C-terminal domain"/>
    <property type="match status" value="1"/>
</dbReference>
<dbReference type="Pfam" id="PF00512">
    <property type="entry name" value="HisKA"/>
    <property type="match status" value="1"/>
</dbReference>
<comment type="caution">
    <text evidence="12">The sequence shown here is derived from an EMBL/GenBank/DDBJ whole genome shotgun (WGS) entry which is preliminary data.</text>
</comment>
<dbReference type="PROSITE" id="PS50113">
    <property type="entry name" value="PAC"/>
    <property type="match status" value="2"/>
</dbReference>
<keyword evidence="6 12" id="KW-0418">Kinase</keyword>
<dbReference type="GO" id="GO:0009927">
    <property type="term" value="F:histidine phosphotransfer kinase activity"/>
    <property type="evidence" value="ECO:0007669"/>
    <property type="project" value="TreeGrafter"/>
</dbReference>
<dbReference type="Pfam" id="PF00072">
    <property type="entry name" value="Response_reg"/>
    <property type="match status" value="1"/>
</dbReference>
<feature type="domain" description="Response regulatory" evidence="9">
    <location>
        <begin position="692"/>
        <end position="808"/>
    </location>
</feature>
<dbReference type="InterPro" id="IPR011006">
    <property type="entry name" value="CheY-like_superfamily"/>
</dbReference>